<feature type="compositionally biased region" description="Polar residues" evidence="5">
    <location>
        <begin position="343"/>
        <end position="359"/>
    </location>
</feature>
<dbReference type="PANTHER" id="PTHR11849:SF201">
    <property type="entry name" value="ETS DNA-BINDING PROTEIN POKKURI"/>
    <property type="match status" value="1"/>
</dbReference>
<dbReference type="SUPFAM" id="SSF54518">
    <property type="entry name" value="Tubby C-terminal domain-like"/>
    <property type="match status" value="1"/>
</dbReference>
<evidence type="ECO:0000256" key="2">
    <source>
        <dbReference type="ARBA" id="ARBA00005562"/>
    </source>
</evidence>
<dbReference type="SUPFAM" id="SSF47769">
    <property type="entry name" value="SAM/Pointed domain"/>
    <property type="match status" value="1"/>
</dbReference>
<dbReference type="Pfam" id="PF04525">
    <property type="entry name" value="LOR"/>
    <property type="match status" value="1"/>
</dbReference>
<dbReference type="InterPro" id="IPR036390">
    <property type="entry name" value="WH_DNA-bd_sf"/>
</dbReference>
<dbReference type="PANTHER" id="PTHR11849">
    <property type="entry name" value="ETS"/>
    <property type="match status" value="1"/>
</dbReference>
<dbReference type="SMART" id="SM00251">
    <property type="entry name" value="SAM_PNT"/>
    <property type="match status" value="1"/>
</dbReference>
<dbReference type="InterPro" id="IPR025659">
    <property type="entry name" value="Tubby-like_C"/>
</dbReference>
<dbReference type="AlphaFoldDB" id="A0A819AN21"/>
<dbReference type="GO" id="GO:0000981">
    <property type="term" value="F:DNA-binding transcription factor activity, RNA polymerase II-specific"/>
    <property type="evidence" value="ECO:0007669"/>
    <property type="project" value="TreeGrafter"/>
</dbReference>
<dbReference type="InterPro" id="IPR007612">
    <property type="entry name" value="LOR"/>
</dbReference>
<comment type="similarity">
    <text evidence="1">Belongs to the LOR family.</text>
</comment>
<dbReference type="GO" id="GO:0005634">
    <property type="term" value="C:nucleus"/>
    <property type="evidence" value="ECO:0007669"/>
    <property type="project" value="UniProtKB-SubCell"/>
</dbReference>
<dbReference type="InterPro" id="IPR003118">
    <property type="entry name" value="Pointed_dom"/>
</dbReference>
<dbReference type="SUPFAM" id="SSF46785">
    <property type="entry name" value="Winged helix' DNA-binding domain"/>
    <property type="match status" value="1"/>
</dbReference>
<sequence length="678" mass="77350">MVAHTGNSAMTTTTNTTLTTNNYLSPTVKMNLPQNLLNPIDYWTKNDVQKWIEYCIDEYSLGDVNLNDFEMNGKALLLLNEDSFKQRSPRSGDILHKALQQHKALLKSWQCQTFPYPLWNNFGFPPPSSSARRFNIPPPPPPPPPPTSLPLSSFHPNAAGVLSHQAAAAAACMHPAFNYIFSRPETISKPSLLNHQGNYYNMNQHQSTRNREISGSSSSSTSSYCPDVTSAKKLHKSHEKSEFNHPVHESMGIKREALSPNDHQSNRQPTPNCSPITTRTASPSIKQESMDDEDVDIEQHETAPTPPITSSSPSSSPKSSSSGLSKLNILNNESIPIKIRSQLSSRIKQQPNDVTNTGENNDDLERDSLANDNTRQIRYYHDRIDFRGDILMKPPAAKNCRILWEFLYILLEDSHYESIIHWENREKMIFRIIQADKLAALWGLQKNRLSMTYEKLSRGMRYYYSNNIISKEQSKRLLYRFMRTPDEIRKSMKRTSGTTNMIVIFFSSNHLCNSCVTLDGYFKIMTTSNSGTTRYLIEEKHLSLDHRFTITDNTGNIHYKGISTFFAIGDKLLLCDENGNELIRIRQENFHLHLTYKLFIVRTPGIEHQIAFIKRTGPMWHHMLEISSNNGEYKVYRTGNLTSKEYTLIKNNNVIAIITKDASATKNFYWVDILDGNG</sequence>
<evidence type="ECO:0000259" key="6">
    <source>
        <dbReference type="PROSITE" id="PS50061"/>
    </source>
</evidence>
<feature type="non-terminal residue" evidence="8">
    <location>
        <position position="678"/>
    </location>
</feature>
<dbReference type="Gene3D" id="2.40.160.200">
    <property type="entry name" value="LURP1-related"/>
    <property type="match status" value="1"/>
</dbReference>
<feature type="compositionally biased region" description="Basic and acidic residues" evidence="5">
    <location>
        <begin position="239"/>
        <end position="257"/>
    </location>
</feature>
<keyword evidence="3 4" id="KW-0238">DNA-binding</keyword>
<dbReference type="Pfam" id="PF02198">
    <property type="entry name" value="SAM_PNT"/>
    <property type="match status" value="1"/>
</dbReference>
<dbReference type="PROSITE" id="PS51433">
    <property type="entry name" value="PNT"/>
    <property type="match status" value="1"/>
</dbReference>
<evidence type="ECO:0000259" key="7">
    <source>
        <dbReference type="PROSITE" id="PS51433"/>
    </source>
</evidence>
<dbReference type="InterPro" id="IPR046328">
    <property type="entry name" value="ETS_fam"/>
</dbReference>
<dbReference type="GO" id="GO:0030154">
    <property type="term" value="P:cell differentiation"/>
    <property type="evidence" value="ECO:0007669"/>
    <property type="project" value="TreeGrafter"/>
</dbReference>
<feature type="compositionally biased region" description="Pro residues" evidence="5">
    <location>
        <begin position="136"/>
        <end position="148"/>
    </location>
</feature>
<feature type="domain" description="ETS" evidence="6">
    <location>
        <begin position="401"/>
        <end position="482"/>
    </location>
</feature>
<evidence type="ECO:0000313" key="8">
    <source>
        <dbReference type="EMBL" id="CAF3780083.1"/>
    </source>
</evidence>
<dbReference type="Pfam" id="PF00178">
    <property type="entry name" value="Ets"/>
    <property type="match status" value="1"/>
</dbReference>
<comment type="subcellular location">
    <subcellularLocation>
        <location evidence="4">Nucleus</location>
    </subcellularLocation>
</comment>
<feature type="compositionally biased region" description="Low complexity" evidence="5">
    <location>
        <begin position="310"/>
        <end position="327"/>
    </location>
</feature>
<dbReference type="SMART" id="SM00413">
    <property type="entry name" value="ETS"/>
    <property type="match status" value="1"/>
</dbReference>
<comment type="similarity">
    <text evidence="2 4">Belongs to the ETS family.</text>
</comment>
<dbReference type="Gene3D" id="1.10.10.10">
    <property type="entry name" value="Winged helix-like DNA-binding domain superfamily/Winged helix DNA-binding domain"/>
    <property type="match status" value="1"/>
</dbReference>
<dbReference type="PRINTS" id="PR00454">
    <property type="entry name" value="ETSDOMAIN"/>
</dbReference>
<dbReference type="EMBL" id="CAJOBG010000222">
    <property type="protein sequence ID" value="CAF3780083.1"/>
    <property type="molecule type" value="Genomic_DNA"/>
</dbReference>
<evidence type="ECO:0000256" key="5">
    <source>
        <dbReference type="SAM" id="MobiDB-lite"/>
    </source>
</evidence>
<evidence type="ECO:0000256" key="4">
    <source>
        <dbReference type="RuleBase" id="RU004019"/>
    </source>
</evidence>
<dbReference type="InterPro" id="IPR000418">
    <property type="entry name" value="Ets_dom"/>
</dbReference>
<feature type="region of interest" description="Disordered" evidence="5">
    <location>
        <begin position="343"/>
        <end position="370"/>
    </location>
</feature>
<dbReference type="GO" id="GO:0043565">
    <property type="term" value="F:sequence-specific DNA binding"/>
    <property type="evidence" value="ECO:0007669"/>
    <property type="project" value="InterPro"/>
</dbReference>
<evidence type="ECO:0000256" key="3">
    <source>
        <dbReference type="ARBA" id="ARBA00023125"/>
    </source>
</evidence>
<dbReference type="InterPro" id="IPR013761">
    <property type="entry name" value="SAM/pointed_sf"/>
</dbReference>
<dbReference type="Proteomes" id="UP000663866">
    <property type="component" value="Unassembled WGS sequence"/>
</dbReference>
<reference evidence="8" key="1">
    <citation type="submission" date="2021-02" db="EMBL/GenBank/DDBJ databases">
        <authorList>
            <person name="Nowell W R."/>
        </authorList>
    </citation>
    <scope>NUCLEOTIDE SEQUENCE</scope>
</reference>
<feature type="compositionally biased region" description="Low complexity" evidence="5">
    <location>
        <begin position="214"/>
        <end position="223"/>
    </location>
</feature>
<dbReference type="InterPro" id="IPR036388">
    <property type="entry name" value="WH-like_DNA-bd_sf"/>
</dbReference>
<dbReference type="InterPro" id="IPR038595">
    <property type="entry name" value="LOR_sf"/>
</dbReference>
<proteinExistence type="inferred from homology"/>
<evidence type="ECO:0000256" key="1">
    <source>
        <dbReference type="ARBA" id="ARBA00005437"/>
    </source>
</evidence>
<protein>
    <submittedName>
        <fullName evidence="8">Uncharacterized protein</fullName>
    </submittedName>
</protein>
<name>A0A819AN21_9BILA</name>
<evidence type="ECO:0000313" key="9">
    <source>
        <dbReference type="Proteomes" id="UP000663866"/>
    </source>
</evidence>
<accession>A0A819AN21</accession>
<feature type="region of interest" description="Disordered" evidence="5">
    <location>
        <begin position="130"/>
        <end position="152"/>
    </location>
</feature>
<organism evidence="8 9">
    <name type="scientific">Rotaria magnacalcarata</name>
    <dbReference type="NCBI Taxonomy" id="392030"/>
    <lineage>
        <taxon>Eukaryota</taxon>
        <taxon>Metazoa</taxon>
        <taxon>Spiralia</taxon>
        <taxon>Gnathifera</taxon>
        <taxon>Rotifera</taxon>
        <taxon>Eurotatoria</taxon>
        <taxon>Bdelloidea</taxon>
        <taxon>Philodinida</taxon>
        <taxon>Philodinidae</taxon>
        <taxon>Rotaria</taxon>
    </lineage>
</organism>
<dbReference type="PROSITE" id="PS50061">
    <property type="entry name" value="ETS_DOMAIN_3"/>
    <property type="match status" value="1"/>
</dbReference>
<feature type="domain" description="PNT" evidence="7">
    <location>
        <begin position="22"/>
        <end position="106"/>
    </location>
</feature>
<dbReference type="Gene3D" id="1.10.150.50">
    <property type="entry name" value="Transcription Factor, Ets-1"/>
    <property type="match status" value="1"/>
</dbReference>
<keyword evidence="9" id="KW-1185">Reference proteome</keyword>
<gene>
    <name evidence="8" type="ORF">OVN521_LOCUS2736</name>
</gene>
<keyword evidence="4" id="KW-0539">Nucleus</keyword>
<comment type="caution">
    <text evidence="8">The sequence shown here is derived from an EMBL/GenBank/DDBJ whole genome shotgun (WGS) entry which is preliminary data.</text>
</comment>
<feature type="compositionally biased region" description="Polar residues" evidence="5">
    <location>
        <begin position="261"/>
        <end position="287"/>
    </location>
</feature>
<feature type="region of interest" description="Disordered" evidence="5">
    <location>
        <begin position="206"/>
        <end position="327"/>
    </location>
</feature>